<dbReference type="Proteomes" id="UP001612741">
    <property type="component" value="Unassembled WGS sequence"/>
</dbReference>
<dbReference type="EMBL" id="JBITGY010000003">
    <property type="protein sequence ID" value="MFI6498111.1"/>
    <property type="molecule type" value="Genomic_DNA"/>
</dbReference>
<keyword evidence="3" id="KW-1185">Reference proteome</keyword>
<dbReference type="RefSeq" id="WP_397081945.1">
    <property type="nucleotide sequence ID" value="NZ_JBITGY010000003.1"/>
</dbReference>
<reference evidence="2 3" key="1">
    <citation type="submission" date="2024-10" db="EMBL/GenBank/DDBJ databases">
        <title>The Natural Products Discovery Center: Release of the First 8490 Sequenced Strains for Exploring Actinobacteria Biosynthetic Diversity.</title>
        <authorList>
            <person name="Kalkreuter E."/>
            <person name="Kautsar S.A."/>
            <person name="Yang D."/>
            <person name="Bader C.D."/>
            <person name="Teijaro C.N."/>
            <person name="Fluegel L."/>
            <person name="Davis C.M."/>
            <person name="Simpson J.R."/>
            <person name="Lauterbach L."/>
            <person name="Steele A.D."/>
            <person name="Gui C."/>
            <person name="Meng S."/>
            <person name="Li G."/>
            <person name="Viehrig K."/>
            <person name="Ye F."/>
            <person name="Su P."/>
            <person name="Kiefer A.F."/>
            <person name="Nichols A."/>
            <person name="Cepeda A.J."/>
            <person name="Yan W."/>
            <person name="Fan B."/>
            <person name="Jiang Y."/>
            <person name="Adhikari A."/>
            <person name="Zheng C.-J."/>
            <person name="Schuster L."/>
            <person name="Cowan T.M."/>
            <person name="Smanski M.J."/>
            <person name="Chevrette M.G."/>
            <person name="De Carvalho L.P.S."/>
            <person name="Shen B."/>
        </authorList>
    </citation>
    <scope>NUCLEOTIDE SEQUENCE [LARGE SCALE GENOMIC DNA]</scope>
    <source>
        <strain evidence="2 3">NPDC050545</strain>
    </source>
</reference>
<evidence type="ECO:0000313" key="3">
    <source>
        <dbReference type="Proteomes" id="UP001612741"/>
    </source>
</evidence>
<feature type="region of interest" description="Disordered" evidence="1">
    <location>
        <begin position="113"/>
        <end position="138"/>
    </location>
</feature>
<evidence type="ECO:0000313" key="2">
    <source>
        <dbReference type="EMBL" id="MFI6498111.1"/>
    </source>
</evidence>
<protein>
    <submittedName>
        <fullName evidence="2">DUF3558 family protein</fullName>
    </submittedName>
</protein>
<comment type="caution">
    <text evidence="2">The sequence shown here is derived from an EMBL/GenBank/DDBJ whole genome shotgun (WGS) entry which is preliminary data.</text>
</comment>
<sequence length="194" mass="20824">MVLAAALTITAAVVVTRVLPDRTPAARPPSASAPATPTTPSSAPALFTRDVKACALLTATQIRSLFGASMKRSFVHASSCTWNRPDGTYLAVSTYRYPKLAGARDHHKQMVQTMKGEPHRTPGTEVRTGPRAGDESYGFTQHSTVGASGPYRAQITFRLTNVVVLVIHHNARRAGYTLTADTAKLLAAAVDRRR</sequence>
<feature type="region of interest" description="Disordered" evidence="1">
    <location>
        <begin position="22"/>
        <end position="44"/>
    </location>
</feature>
<dbReference type="InterPro" id="IPR024520">
    <property type="entry name" value="DUF3558"/>
</dbReference>
<gene>
    <name evidence="2" type="ORF">ACIBG2_12030</name>
</gene>
<name>A0ABW7YQB9_9ACTN</name>
<proteinExistence type="predicted"/>
<accession>A0ABW7YQB9</accession>
<dbReference type="Pfam" id="PF12079">
    <property type="entry name" value="DUF3558"/>
    <property type="match status" value="1"/>
</dbReference>
<evidence type="ECO:0000256" key="1">
    <source>
        <dbReference type="SAM" id="MobiDB-lite"/>
    </source>
</evidence>
<organism evidence="2 3">
    <name type="scientific">Nonomuraea typhae</name>
    <dbReference type="NCBI Taxonomy" id="2603600"/>
    <lineage>
        <taxon>Bacteria</taxon>
        <taxon>Bacillati</taxon>
        <taxon>Actinomycetota</taxon>
        <taxon>Actinomycetes</taxon>
        <taxon>Streptosporangiales</taxon>
        <taxon>Streptosporangiaceae</taxon>
        <taxon>Nonomuraea</taxon>
    </lineage>
</organism>